<keyword evidence="2" id="KW-1185">Reference proteome</keyword>
<sequence>KLVQKLVEILKPFNNATEYFSGRKYSIIASVYPLIEALKVHYAKDIDINEDNNNDIE</sequence>
<organism evidence="1 2">
    <name type="scientific">Racocetra persica</name>
    <dbReference type="NCBI Taxonomy" id="160502"/>
    <lineage>
        <taxon>Eukaryota</taxon>
        <taxon>Fungi</taxon>
        <taxon>Fungi incertae sedis</taxon>
        <taxon>Mucoromycota</taxon>
        <taxon>Glomeromycotina</taxon>
        <taxon>Glomeromycetes</taxon>
        <taxon>Diversisporales</taxon>
        <taxon>Gigasporaceae</taxon>
        <taxon>Racocetra</taxon>
    </lineage>
</organism>
<feature type="non-terminal residue" evidence="1">
    <location>
        <position position="1"/>
    </location>
</feature>
<evidence type="ECO:0000313" key="2">
    <source>
        <dbReference type="Proteomes" id="UP000789920"/>
    </source>
</evidence>
<evidence type="ECO:0000313" key="1">
    <source>
        <dbReference type="EMBL" id="CAG8827956.1"/>
    </source>
</evidence>
<gene>
    <name evidence="1" type="ORF">RPERSI_LOCUS27110</name>
</gene>
<proteinExistence type="predicted"/>
<accession>A0ACA9S6U1</accession>
<protein>
    <submittedName>
        <fullName evidence="1">12704_t:CDS:1</fullName>
    </submittedName>
</protein>
<comment type="caution">
    <text evidence="1">The sequence shown here is derived from an EMBL/GenBank/DDBJ whole genome shotgun (WGS) entry which is preliminary data.</text>
</comment>
<feature type="non-terminal residue" evidence="1">
    <location>
        <position position="57"/>
    </location>
</feature>
<reference evidence="1" key="1">
    <citation type="submission" date="2021-06" db="EMBL/GenBank/DDBJ databases">
        <authorList>
            <person name="Kallberg Y."/>
            <person name="Tangrot J."/>
            <person name="Rosling A."/>
        </authorList>
    </citation>
    <scope>NUCLEOTIDE SEQUENCE</scope>
    <source>
        <strain evidence="1">MA461A</strain>
    </source>
</reference>
<dbReference type="EMBL" id="CAJVQC010094674">
    <property type="protein sequence ID" value="CAG8827956.1"/>
    <property type="molecule type" value="Genomic_DNA"/>
</dbReference>
<dbReference type="Proteomes" id="UP000789920">
    <property type="component" value="Unassembled WGS sequence"/>
</dbReference>
<name>A0ACA9S6U1_9GLOM</name>